<dbReference type="GO" id="GO:0071108">
    <property type="term" value="P:protein K48-linked deubiquitination"/>
    <property type="evidence" value="ECO:0007669"/>
    <property type="project" value="TreeGrafter"/>
</dbReference>
<dbReference type="InterPro" id="IPR038765">
    <property type="entry name" value="Papain-like_cys_pep_sf"/>
</dbReference>
<feature type="domain" description="OTU" evidence="8">
    <location>
        <begin position="502"/>
        <end position="714"/>
    </location>
</feature>
<dbReference type="InterPro" id="IPR003323">
    <property type="entry name" value="OTU_dom"/>
</dbReference>
<feature type="compositionally biased region" description="Low complexity" evidence="7">
    <location>
        <begin position="129"/>
        <end position="146"/>
    </location>
</feature>
<keyword evidence="5" id="KW-0378">Hydrolase</keyword>
<keyword evidence="10" id="KW-1185">Reference proteome</keyword>
<organism evidence="9 10">
    <name type="scientific">Plectosphaerella plurivora</name>
    <dbReference type="NCBI Taxonomy" id="936078"/>
    <lineage>
        <taxon>Eukaryota</taxon>
        <taxon>Fungi</taxon>
        <taxon>Dikarya</taxon>
        <taxon>Ascomycota</taxon>
        <taxon>Pezizomycotina</taxon>
        <taxon>Sordariomycetes</taxon>
        <taxon>Hypocreomycetidae</taxon>
        <taxon>Glomerellales</taxon>
        <taxon>Plectosphaerellaceae</taxon>
        <taxon>Plectosphaerella</taxon>
    </lineage>
</organism>
<evidence type="ECO:0000256" key="6">
    <source>
        <dbReference type="ARBA" id="ARBA00022807"/>
    </source>
</evidence>
<dbReference type="EMBL" id="JAGSXJ010000017">
    <property type="protein sequence ID" value="KAH6683735.1"/>
    <property type="molecule type" value="Genomic_DNA"/>
</dbReference>
<dbReference type="OrthoDB" id="18915at2759"/>
<evidence type="ECO:0000259" key="8">
    <source>
        <dbReference type="PROSITE" id="PS50802"/>
    </source>
</evidence>
<reference evidence="9" key="1">
    <citation type="journal article" date="2021" name="Nat. Commun.">
        <title>Genetic determinants of endophytism in the Arabidopsis root mycobiome.</title>
        <authorList>
            <person name="Mesny F."/>
            <person name="Miyauchi S."/>
            <person name="Thiergart T."/>
            <person name="Pickel B."/>
            <person name="Atanasova L."/>
            <person name="Karlsson M."/>
            <person name="Huettel B."/>
            <person name="Barry K.W."/>
            <person name="Haridas S."/>
            <person name="Chen C."/>
            <person name="Bauer D."/>
            <person name="Andreopoulos W."/>
            <person name="Pangilinan J."/>
            <person name="LaButti K."/>
            <person name="Riley R."/>
            <person name="Lipzen A."/>
            <person name="Clum A."/>
            <person name="Drula E."/>
            <person name="Henrissat B."/>
            <person name="Kohler A."/>
            <person name="Grigoriev I.V."/>
            <person name="Martin F.M."/>
            <person name="Hacquard S."/>
        </authorList>
    </citation>
    <scope>NUCLEOTIDE SEQUENCE</scope>
    <source>
        <strain evidence="9">MPI-SDFR-AT-0117</strain>
    </source>
</reference>
<feature type="region of interest" description="Disordered" evidence="7">
    <location>
        <begin position="908"/>
        <end position="936"/>
    </location>
</feature>
<feature type="region of interest" description="Disordered" evidence="7">
    <location>
        <begin position="797"/>
        <end position="855"/>
    </location>
</feature>
<feature type="compositionally biased region" description="Basic and acidic residues" evidence="7">
    <location>
        <begin position="908"/>
        <end position="922"/>
    </location>
</feature>
<dbReference type="CDD" id="cd22749">
    <property type="entry name" value="Otubain_C65"/>
    <property type="match status" value="1"/>
</dbReference>
<evidence type="ECO:0000256" key="4">
    <source>
        <dbReference type="ARBA" id="ARBA00022786"/>
    </source>
</evidence>
<feature type="region of interest" description="Disordered" evidence="7">
    <location>
        <begin position="230"/>
        <end position="343"/>
    </location>
</feature>
<dbReference type="Proteomes" id="UP000770015">
    <property type="component" value="Unassembled WGS sequence"/>
</dbReference>
<dbReference type="GO" id="GO:0006508">
    <property type="term" value="P:proteolysis"/>
    <property type="evidence" value="ECO:0007669"/>
    <property type="project" value="UniProtKB-KW"/>
</dbReference>
<accession>A0A9P9AA27</accession>
<feature type="region of interest" description="Disordered" evidence="7">
    <location>
        <begin position="51"/>
        <end position="183"/>
    </location>
</feature>
<dbReference type="PANTHER" id="PTHR12931">
    <property type="entry name" value="UBIQUITIN THIOLESTERASE PROTEIN OTUB"/>
    <property type="match status" value="1"/>
</dbReference>
<dbReference type="InterPro" id="IPR042468">
    <property type="entry name" value="Peptidase_C65_otubain_sub1"/>
</dbReference>
<evidence type="ECO:0000256" key="3">
    <source>
        <dbReference type="ARBA" id="ARBA00022670"/>
    </source>
</evidence>
<gene>
    <name evidence="9" type="ORF">F5X68DRAFT_23728</name>
</gene>
<evidence type="ECO:0000313" key="9">
    <source>
        <dbReference type="EMBL" id="KAH6683735.1"/>
    </source>
</evidence>
<dbReference type="PROSITE" id="PS50802">
    <property type="entry name" value="OTU"/>
    <property type="match status" value="1"/>
</dbReference>
<dbReference type="PANTHER" id="PTHR12931:SF15">
    <property type="entry name" value="UBIQUITIN THIOESTERASE OTUBAIN-LIKE"/>
    <property type="match status" value="1"/>
</dbReference>
<proteinExistence type="predicted"/>
<evidence type="ECO:0000256" key="5">
    <source>
        <dbReference type="ARBA" id="ARBA00022801"/>
    </source>
</evidence>
<evidence type="ECO:0000256" key="1">
    <source>
        <dbReference type="ARBA" id="ARBA00000707"/>
    </source>
</evidence>
<feature type="compositionally biased region" description="Basic residues" evidence="7">
    <location>
        <begin position="250"/>
        <end position="259"/>
    </location>
</feature>
<keyword evidence="3" id="KW-0645">Protease</keyword>
<protein>
    <recommendedName>
        <fullName evidence="2">ubiquitinyl hydrolase 1</fullName>
        <ecNumber evidence="2">3.4.19.12</ecNumber>
    </recommendedName>
</protein>
<dbReference type="Pfam" id="PF10275">
    <property type="entry name" value="Peptidase_C65"/>
    <property type="match status" value="1"/>
</dbReference>
<dbReference type="GO" id="GO:0005634">
    <property type="term" value="C:nucleus"/>
    <property type="evidence" value="ECO:0007669"/>
    <property type="project" value="TreeGrafter"/>
</dbReference>
<feature type="compositionally biased region" description="Low complexity" evidence="7">
    <location>
        <begin position="74"/>
        <end position="102"/>
    </location>
</feature>
<dbReference type="GO" id="GO:0004843">
    <property type="term" value="F:cysteine-type deubiquitinase activity"/>
    <property type="evidence" value="ECO:0007669"/>
    <property type="project" value="UniProtKB-EC"/>
</dbReference>
<dbReference type="EC" id="3.4.19.12" evidence="2"/>
<dbReference type="GO" id="GO:0043130">
    <property type="term" value="F:ubiquitin binding"/>
    <property type="evidence" value="ECO:0007669"/>
    <property type="project" value="TreeGrafter"/>
</dbReference>
<evidence type="ECO:0000313" key="10">
    <source>
        <dbReference type="Proteomes" id="UP000770015"/>
    </source>
</evidence>
<feature type="compositionally biased region" description="Low complexity" evidence="7">
    <location>
        <begin position="301"/>
        <end position="311"/>
    </location>
</feature>
<feature type="region of interest" description="Disordered" evidence="7">
    <location>
        <begin position="18"/>
        <end position="39"/>
    </location>
</feature>
<keyword evidence="6" id="KW-0788">Thiol protease</keyword>
<comment type="catalytic activity">
    <reaction evidence="1">
        <text>Thiol-dependent hydrolysis of ester, thioester, amide, peptide and isopeptide bonds formed by the C-terminal Gly of ubiquitin (a 76-residue protein attached to proteins as an intracellular targeting signal).</text>
        <dbReference type="EC" id="3.4.19.12"/>
    </reaction>
</comment>
<name>A0A9P9AA27_9PEZI</name>
<dbReference type="Gene3D" id="1.20.1300.20">
    <property type="entry name" value="Peptidase C65 Otubain, subdomain 2"/>
    <property type="match status" value="1"/>
</dbReference>
<feature type="compositionally biased region" description="Basic and acidic residues" evidence="7">
    <location>
        <begin position="148"/>
        <end position="170"/>
    </location>
</feature>
<feature type="compositionally biased region" description="Polar residues" evidence="7">
    <location>
        <begin position="414"/>
        <end position="432"/>
    </location>
</feature>
<feature type="compositionally biased region" description="Basic residues" evidence="7">
    <location>
        <begin position="927"/>
        <end position="936"/>
    </location>
</feature>
<dbReference type="InterPro" id="IPR019400">
    <property type="entry name" value="Peptidase_C65_otubain"/>
</dbReference>
<keyword evidence="4" id="KW-0833">Ubl conjugation pathway</keyword>
<feature type="region of interest" description="Disordered" evidence="7">
    <location>
        <begin position="405"/>
        <end position="440"/>
    </location>
</feature>
<dbReference type="SUPFAM" id="SSF54001">
    <property type="entry name" value="Cysteine proteinases"/>
    <property type="match status" value="1"/>
</dbReference>
<comment type="caution">
    <text evidence="9">The sequence shown here is derived from an EMBL/GenBank/DDBJ whole genome shotgun (WGS) entry which is preliminary data.</text>
</comment>
<dbReference type="Gene3D" id="3.30.200.60">
    <property type="entry name" value="Peptidase C65 Otubain, subdomain 1"/>
    <property type="match status" value="1"/>
</dbReference>
<evidence type="ECO:0000256" key="2">
    <source>
        <dbReference type="ARBA" id="ARBA00012759"/>
    </source>
</evidence>
<sequence length="936" mass="99620">MFQPQSTPFATSFYGVAGAGSTSASSSQPSYGLLPLGLSPDGDDNLMVPGYGFAPSSAGHGSGLVPEGVAVGSLNSNGGRRQNQNLNGGSPGSESGSGSTPGQFSSLSLNNRAGAGAGAGRHPQASSITVSAGGTTSSLLSETSGGKRPLDQTDFKFDGAARLSSKESHHGRATAAQLRQEQQQSHLLYASPSPISLAHRIPRRTQQQQQELESQQQHHHHLLMLGQAAPATTPGHARPGHNSVPSLAHSHSHVPRRPSTHTTTAAPGSTHAGGHSQAHAHAHAHANANANTHAHSRPHHPAAAAAAGAPPNHQPSPPSHSRSHLTTNLNPPLSHFVQPGSSSCNQQASLNYTHHHHKANAVAAAAAAAAAVAANHQGFSIPSPAGSASSSSNLNLNIIQAAGDPSSAHPYTSGGHSSSIVTPAASTPSNRAHTADMAGDSASESVFQDDLIAQQRAAETYQPQLEGPVIGERVSSDVITEEYAKADQFYVEKTINLPQTYSHFRPVQGDGNCGWRAIGFSYFEQLILSGDPEKLQLEVARMTSLNNYLSTYGGYDLTLFEDMVYETINLLKDLSACVTDTNTAMTLLMQRFNDRECSNAIVYHLRLLAGSWLKGNFTQYEPFLDTGGDVATWAHHNIEVPDKEIDHLSIMLLTSILLKPIGVVLEIAYLDRTPGSEVNTYRFPDETNGQDPMSLGPIIYLLFRPDHYDILYKSPRESIMPTPQPVALNLQVNRAASFSHHHQITSHPPSLHTFATLDYSPLAMLPGFGGPTSGLTSMSTSSPASPMHNAFASPAQSWMQSPFPDTPMQQNIPAPPPQQQQQQPPVLAAGPTQAPSPTQVQLPVAGAPAKPNQNQPVDYQLRFSSQCFHLKNPGADSSLGTFAEPSFTTTMFKNSHFNKAHYNNPHFHPEEWAPEDEAHERIASGVAKKKSKAKPE</sequence>
<dbReference type="AlphaFoldDB" id="A0A9P9AA27"/>
<evidence type="ECO:0000256" key="7">
    <source>
        <dbReference type="SAM" id="MobiDB-lite"/>
    </source>
</evidence>
<dbReference type="InterPro" id="IPR042467">
    <property type="entry name" value="Peptidase_C65_otubain_sub2"/>
</dbReference>
<feature type="compositionally biased region" description="Low complexity" evidence="7">
    <location>
        <begin position="268"/>
        <end position="277"/>
    </location>
</feature>